<dbReference type="InterPro" id="IPR049012">
    <property type="entry name" value="Mutator_transp_dom"/>
</dbReference>
<name>A0AA39FWQ5_9HYME</name>
<dbReference type="InterPro" id="IPR013520">
    <property type="entry name" value="Ribonucl_H"/>
</dbReference>
<dbReference type="Pfam" id="PF00929">
    <property type="entry name" value="RNase_T"/>
    <property type="match status" value="1"/>
</dbReference>
<dbReference type="Pfam" id="PF20700">
    <property type="entry name" value="Mutator"/>
    <property type="match status" value="1"/>
</dbReference>
<keyword evidence="2" id="KW-0378">Hydrolase</keyword>
<protein>
    <recommendedName>
        <fullName evidence="4">Exonuclease domain-containing protein</fullName>
    </recommendedName>
</protein>
<evidence type="ECO:0000313" key="5">
    <source>
        <dbReference type="EMBL" id="KAK0176941.1"/>
    </source>
</evidence>
<feature type="domain" description="Exonuclease" evidence="4">
    <location>
        <begin position="444"/>
        <end position="626"/>
    </location>
</feature>
<reference evidence="5" key="1">
    <citation type="journal article" date="2023" name="bioRxiv">
        <title>Scaffold-level genome assemblies of two parasitoid biocontrol wasps reveal the parthenogenesis mechanism and an associated novel virus.</title>
        <authorList>
            <person name="Inwood S."/>
            <person name="Skelly J."/>
            <person name="Guhlin J."/>
            <person name="Harrop T."/>
            <person name="Goldson S."/>
            <person name="Dearden P."/>
        </authorList>
    </citation>
    <scope>NUCLEOTIDE SEQUENCE</scope>
    <source>
        <strain evidence="5">Irish</strain>
        <tissue evidence="5">Whole body</tissue>
    </source>
</reference>
<dbReference type="SUPFAM" id="SSF53098">
    <property type="entry name" value="Ribonuclease H-like"/>
    <property type="match status" value="1"/>
</dbReference>
<dbReference type="InterPro" id="IPR012337">
    <property type="entry name" value="RNaseH-like_sf"/>
</dbReference>
<dbReference type="InterPro" id="IPR057617">
    <property type="entry name" value="PML_C"/>
</dbReference>
<proteinExistence type="predicted"/>
<dbReference type="Pfam" id="PF25244">
    <property type="entry name" value="PML_C"/>
    <property type="match status" value="1"/>
</dbReference>
<organism evidence="5 6">
    <name type="scientific">Microctonus aethiopoides</name>
    <dbReference type="NCBI Taxonomy" id="144406"/>
    <lineage>
        <taxon>Eukaryota</taxon>
        <taxon>Metazoa</taxon>
        <taxon>Ecdysozoa</taxon>
        <taxon>Arthropoda</taxon>
        <taxon>Hexapoda</taxon>
        <taxon>Insecta</taxon>
        <taxon>Pterygota</taxon>
        <taxon>Neoptera</taxon>
        <taxon>Endopterygota</taxon>
        <taxon>Hymenoptera</taxon>
        <taxon>Apocrita</taxon>
        <taxon>Ichneumonoidea</taxon>
        <taxon>Braconidae</taxon>
        <taxon>Euphorinae</taxon>
        <taxon>Microctonus</taxon>
    </lineage>
</organism>
<dbReference type="GO" id="GO:0008408">
    <property type="term" value="F:3'-5' exonuclease activity"/>
    <property type="evidence" value="ECO:0007669"/>
    <property type="project" value="TreeGrafter"/>
</dbReference>
<keyword evidence="3" id="KW-0269">Exonuclease</keyword>
<keyword evidence="1" id="KW-0540">Nuclease</keyword>
<evidence type="ECO:0000259" key="4">
    <source>
        <dbReference type="SMART" id="SM00479"/>
    </source>
</evidence>
<sequence>MTSRLKNGRFVKKKTADKINKALESMAREKKSKAENTLQDTDGGEIPDENGIITWKVMAKNLKCTNCRSLLDLEKLFDFKTEGLNSHFKIKCDKCTRLNLLYKKYENIVGNVIESEARDSCKRAAAEERELVMKNVKKLCDTFAKAMEAAAGVELVNHSNILKEAGLQVRVVIGDEDSSMIAAVRADNPTQKVHKLSDKNHLTKNFVNELYKIRDQYKELGRKNVILHIKKCFTYAVSQNKGNSKQLAVNLKQIPDHIFSRHENCGNWCSPNKKHTLNLSDGILYDALIRLFEKYASNSHKFSIAASSQGNESFNNIVANKAHKNKCLSTTAACDIRVASAVCVKNDSEKSILNIQKKLDIPSGSRTITFVRQSDMKRKKRSLLSQSKTKKLQRIELKKRRELLRKSSEKREDITYESNCGINRLTNFVCDSESDLAVDEDGTNVVYFDFETTGFAADAHILQIAAICNTQIFNVYVHTKTNITTSASAVTKLRHDHGGNLLYQDKEVQTLNILEALESFRQFLKKLSDGRKKCLLVAHNARFDVPRLLRAINNVNASEILHFITGFADTLALFKSVLTDRKGPGKFKLESLSQDFLKNSDNEHQSFHDAAYNVLSLQNLVETLNLKNNLFTFYKKCNVYLQDLSNANKTKVNLKKLTELKGIISLTMCKKLAMNDISVDILKEMFKQEGDKAIVELFTQKVDNNKVRITKKKDIKKVLDFLNNQNLPKK</sequence>
<dbReference type="Gene3D" id="3.30.420.10">
    <property type="entry name" value="Ribonuclease H-like superfamily/Ribonuclease H"/>
    <property type="match status" value="1"/>
</dbReference>
<accession>A0AA39FWQ5</accession>
<dbReference type="Proteomes" id="UP001168990">
    <property type="component" value="Unassembled WGS sequence"/>
</dbReference>
<comment type="caution">
    <text evidence="5">The sequence shown here is derived from an EMBL/GenBank/DDBJ whole genome shotgun (WGS) entry which is preliminary data.</text>
</comment>
<dbReference type="SMART" id="SM00479">
    <property type="entry name" value="EXOIII"/>
    <property type="match status" value="1"/>
</dbReference>
<dbReference type="PANTHER" id="PTHR30231">
    <property type="entry name" value="DNA POLYMERASE III SUBUNIT EPSILON"/>
    <property type="match status" value="1"/>
</dbReference>
<dbReference type="GO" id="GO:0003676">
    <property type="term" value="F:nucleic acid binding"/>
    <property type="evidence" value="ECO:0007669"/>
    <property type="project" value="InterPro"/>
</dbReference>
<gene>
    <name evidence="5" type="ORF">PV328_001039</name>
</gene>
<keyword evidence="6" id="KW-1185">Reference proteome</keyword>
<evidence type="ECO:0000256" key="2">
    <source>
        <dbReference type="ARBA" id="ARBA00022801"/>
    </source>
</evidence>
<dbReference type="CDD" id="cd06127">
    <property type="entry name" value="DEDDh"/>
    <property type="match status" value="1"/>
</dbReference>
<dbReference type="PANTHER" id="PTHR30231:SF4">
    <property type="entry name" value="PROTEIN NEN2"/>
    <property type="match status" value="1"/>
</dbReference>
<evidence type="ECO:0000313" key="6">
    <source>
        <dbReference type="Proteomes" id="UP001168990"/>
    </source>
</evidence>
<dbReference type="EMBL" id="JAQQBS010000001">
    <property type="protein sequence ID" value="KAK0176941.1"/>
    <property type="molecule type" value="Genomic_DNA"/>
</dbReference>
<dbReference type="InterPro" id="IPR036397">
    <property type="entry name" value="RNaseH_sf"/>
</dbReference>
<dbReference type="AlphaFoldDB" id="A0AA39FWQ5"/>
<reference evidence="5" key="2">
    <citation type="submission" date="2023-03" db="EMBL/GenBank/DDBJ databases">
        <authorList>
            <person name="Inwood S.N."/>
            <person name="Skelly J.G."/>
            <person name="Guhlin J."/>
            <person name="Harrop T.W.R."/>
            <person name="Goldson S.G."/>
            <person name="Dearden P.K."/>
        </authorList>
    </citation>
    <scope>NUCLEOTIDE SEQUENCE</scope>
    <source>
        <strain evidence="5">Irish</strain>
        <tissue evidence="5">Whole body</tissue>
    </source>
</reference>
<evidence type="ECO:0000256" key="1">
    <source>
        <dbReference type="ARBA" id="ARBA00022722"/>
    </source>
</evidence>
<evidence type="ECO:0000256" key="3">
    <source>
        <dbReference type="ARBA" id="ARBA00022839"/>
    </source>
</evidence>